<keyword evidence="1 4" id="KW-0413">Isomerase</keyword>
<dbReference type="InterPro" id="IPR050245">
    <property type="entry name" value="PrsA_foldase"/>
</dbReference>
<dbReference type="SUPFAM" id="SSF54534">
    <property type="entry name" value="FKBP-like"/>
    <property type="match status" value="1"/>
</dbReference>
<dbReference type="Pfam" id="PF13616">
    <property type="entry name" value="Rotamase_3"/>
    <property type="match status" value="1"/>
</dbReference>
<evidence type="ECO:0000313" key="4">
    <source>
        <dbReference type="EMBL" id="HDP78460.1"/>
    </source>
</evidence>
<dbReference type="Proteomes" id="UP000886198">
    <property type="component" value="Unassembled WGS sequence"/>
</dbReference>
<dbReference type="PROSITE" id="PS50198">
    <property type="entry name" value="PPIC_PPIASE_2"/>
    <property type="match status" value="1"/>
</dbReference>
<feature type="signal peptide" evidence="2">
    <location>
        <begin position="1"/>
        <end position="19"/>
    </location>
</feature>
<dbReference type="EMBL" id="DSBT01000304">
    <property type="protein sequence ID" value="HDP78460.1"/>
    <property type="molecule type" value="Genomic_DNA"/>
</dbReference>
<dbReference type="Gene3D" id="3.10.50.40">
    <property type="match status" value="1"/>
</dbReference>
<comment type="caution">
    <text evidence="4">The sequence shown here is derived from an EMBL/GenBank/DDBJ whole genome shotgun (WGS) entry which is preliminary data.</text>
</comment>
<evidence type="ECO:0000256" key="1">
    <source>
        <dbReference type="PROSITE-ProRule" id="PRU00278"/>
    </source>
</evidence>
<dbReference type="PROSITE" id="PS01096">
    <property type="entry name" value="PPIC_PPIASE_1"/>
    <property type="match status" value="1"/>
</dbReference>
<name>A0A7C1GU71_9BACT</name>
<dbReference type="InterPro" id="IPR027304">
    <property type="entry name" value="Trigger_fact/SurA_dom_sf"/>
</dbReference>
<gene>
    <name evidence="4" type="ORF">ENN47_09820</name>
</gene>
<keyword evidence="2" id="KW-0732">Signal</keyword>
<sequence length="546" mass="61868">MKKFMLVFLVALFSLALLGAEYAVRITKGGEAVSEEFWITKEDIEQAFEATVANAASQGIALDPYFDSYYVPSEIGLKTMIIPYIVDEKLIDYYAEENKLLPSAEEVDAETDAMMETYTSNPEVIEQIETIYGSLEAFRSEMRSYVFATLKSELVQESVAPLNDEALANYFEEFKTEIKTQFETVRARHILVSDEATATELTNRIEGGEITFAEAALQYSIDSGTATNGGDLGSLQKGQTVPEFEEAILSAPIGKLYGPVESEFGYHLIIVEERTEIDTLEDMMNSPSYNDFVAGYQNDTYSRWIEDYISQNAFDYEILDSELLFYKRYAAAIESEEEANEFFVEMAAKIFGEESLAEESPLDYAVFIELSEMLGYTDSPNYEAAIRRLFEIGEKRGVIVQMMYELDGDNPEVAAIHYNSLLEELENIFMNQDLLQQQLSNYGQSFVDYVFSTIEEVEVGLESMIEREISAELMADILYILIRNNSLSLDLDYSPDWIEEKLSKRLSYFEKLMAVDPSEEAQAEIDSIVAELEQLVAEKETQNATD</sequence>
<organism evidence="4">
    <name type="scientific">Mesotoga infera</name>
    <dbReference type="NCBI Taxonomy" id="1236046"/>
    <lineage>
        <taxon>Bacteria</taxon>
        <taxon>Thermotogati</taxon>
        <taxon>Thermotogota</taxon>
        <taxon>Thermotogae</taxon>
        <taxon>Kosmotogales</taxon>
        <taxon>Kosmotogaceae</taxon>
        <taxon>Mesotoga</taxon>
    </lineage>
</organism>
<dbReference type="PANTHER" id="PTHR47245">
    <property type="entry name" value="PEPTIDYLPROLYL ISOMERASE"/>
    <property type="match status" value="1"/>
</dbReference>
<proteinExistence type="predicted"/>
<feature type="chain" id="PRO_5028339151" evidence="2">
    <location>
        <begin position="20"/>
        <end position="546"/>
    </location>
</feature>
<dbReference type="InterPro" id="IPR023058">
    <property type="entry name" value="PPIase_PpiC_CS"/>
</dbReference>
<dbReference type="GO" id="GO:0003755">
    <property type="term" value="F:peptidyl-prolyl cis-trans isomerase activity"/>
    <property type="evidence" value="ECO:0007669"/>
    <property type="project" value="UniProtKB-KW"/>
</dbReference>
<protein>
    <submittedName>
        <fullName evidence="4">Peptidylprolyl isomerase</fullName>
    </submittedName>
</protein>
<dbReference type="InterPro" id="IPR000297">
    <property type="entry name" value="PPIase_PpiC"/>
</dbReference>
<evidence type="ECO:0000259" key="3">
    <source>
        <dbReference type="PROSITE" id="PS50198"/>
    </source>
</evidence>
<dbReference type="PANTHER" id="PTHR47245:SF2">
    <property type="entry name" value="PEPTIDYL-PROLYL CIS-TRANS ISOMERASE HP_0175-RELATED"/>
    <property type="match status" value="1"/>
</dbReference>
<feature type="domain" description="PpiC" evidence="3">
    <location>
        <begin position="182"/>
        <end position="273"/>
    </location>
</feature>
<accession>A0A7C1GU71</accession>
<reference evidence="4" key="1">
    <citation type="journal article" date="2020" name="mSystems">
        <title>Genome- and Community-Level Interaction Insights into Carbon Utilization and Element Cycling Functions of Hydrothermarchaeota in Hydrothermal Sediment.</title>
        <authorList>
            <person name="Zhou Z."/>
            <person name="Liu Y."/>
            <person name="Xu W."/>
            <person name="Pan J."/>
            <person name="Luo Z.H."/>
            <person name="Li M."/>
        </authorList>
    </citation>
    <scope>NUCLEOTIDE SEQUENCE [LARGE SCALE GENOMIC DNA]</scope>
    <source>
        <strain evidence="4">SpSt-1179</strain>
    </source>
</reference>
<evidence type="ECO:0000256" key="2">
    <source>
        <dbReference type="SAM" id="SignalP"/>
    </source>
</evidence>
<dbReference type="InterPro" id="IPR046357">
    <property type="entry name" value="PPIase_dom_sf"/>
</dbReference>
<dbReference type="AlphaFoldDB" id="A0A7C1GU71"/>
<keyword evidence="1" id="KW-0697">Rotamase</keyword>
<dbReference type="SUPFAM" id="SSF109998">
    <property type="entry name" value="Triger factor/SurA peptide-binding domain-like"/>
    <property type="match status" value="1"/>
</dbReference>